<protein>
    <submittedName>
        <fullName evidence="1">Uncharacterized protein</fullName>
    </submittedName>
</protein>
<name>A0A433CX28_9FUNG</name>
<reference evidence="1 2" key="1">
    <citation type="journal article" date="2018" name="New Phytol.">
        <title>Phylogenomics of Endogonaceae and evolution of mycorrhizas within Mucoromycota.</title>
        <authorList>
            <person name="Chang Y."/>
            <person name="Desiro A."/>
            <person name="Na H."/>
            <person name="Sandor L."/>
            <person name="Lipzen A."/>
            <person name="Clum A."/>
            <person name="Barry K."/>
            <person name="Grigoriev I.V."/>
            <person name="Martin F.M."/>
            <person name="Stajich J.E."/>
            <person name="Smith M.E."/>
            <person name="Bonito G."/>
            <person name="Spatafora J.W."/>
        </authorList>
    </citation>
    <scope>NUCLEOTIDE SEQUENCE [LARGE SCALE GENOMIC DNA]</scope>
    <source>
        <strain evidence="1 2">GMNB39</strain>
    </source>
</reference>
<comment type="caution">
    <text evidence="1">The sequence shown here is derived from an EMBL/GenBank/DDBJ whole genome shotgun (WGS) entry which is preliminary data.</text>
</comment>
<evidence type="ECO:0000313" key="2">
    <source>
        <dbReference type="Proteomes" id="UP000268093"/>
    </source>
</evidence>
<sequence>MWNAEHGREVQDHACPRLQSYRRSGEAWKNGLFNADCAHHHQGPKWTTSLTMKVNEDEECNDRKNNCTLFASWDQPTLNVGCLGVKSPPWRDRGDGNGMVVQNLT</sequence>
<organism evidence="1 2">
    <name type="scientific">Jimgerdemannia flammicorona</name>
    <dbReference type="NCBI Taxonomy" id="994334"/>
    <lineage>
        <taxon>Eukaryota</taxon>
        <taxon>Fungi</taxon>
        <taxon>Fungi incertae sedis</taxon>
        <taxon>Mucoromycota</taxon>
        <taxon>Mucoromycotina</taxon>
        <taxon>Endogonomycetes</taxon>
        <taxon>Endogonales</taxon>
        <taxon>Endogonaceae</taxon>
        <taxon>Jimgerdemannia</taxon>
    </lineage>
</organism>
<dbReference type="AlphaFoldDB" id="A0A433CX28"/>
<dbReference type="EMBL" id="RBNI01011599">
    <property type="protein sequence ID" value="RUP43144.1"/>
    <property type="molecule type" value="Genomic_DNA"/>
</dbReference>
<accession>A0A433CX28</accession>
<proteinExistence type="predicted"/>
<keyword evidence="2" id="KW-1185">Reference proteome</keyword>
<dbReference type="Proteomes" id="UP000268093">
    <property type="component" value="Unassembled WGS sequence"/>
</dbReference>
<evidence type="ECO:0000313" key="1">
    <source>
        <dbReference type="EMBL" id="RUP43144.1"/>
    </source>
</evidence>
<gene>
    <name evidence="1" type="ORF">BC936DRAFT_137554</name>
</gene>